<dbReference type="InterPro" id="IPR029070">
    <property type="entry name" value="Chitinase_insertion_sf"/>
</dbReference>
<evidence type="ECO:0000313" key="7">
    <source>
        <dbReference type="EMBL" id="CAB3370958.1"/>
    </source>
</evidence>
<dbReference type="PROSITE" id="PS01095">
    <property type="entry name" value="GH18_1"/>
    <property type="match status" value="1"/>
</dbReference>
<proteinExistence type="inferred from homology"/>
<keyword evidence="8" id="KW-1185">Reference proteome</keyword>
<dbReference type="Pfam" id="PF00704">
    <property type="entry name" value="Glyco_hydro_18"/>
    <property type="match status" value="1"/>
</dbReference>
<dbReference type="EMBL" id="CADEPI010000057">
    <property type="protein sequence ID" value="CAB3370958.1"/>
    <property type="molecule type" value="Genomic_DNA"/>
</dbReference>
<dbReference type="InterPro" id="IPR001579">
    <property type="entry name" value="Glyco_hydro_18_chit_AS"/>
</dbReference>
<evidence type="ECO:0000256" key="5">
    <source>
        <dbReference type="SAM" id="SignalP"/>
    </source>
</evidence>
<name>A0A8S1CSR6_9INSE</name>
<feature type="chain" id="PRO_5035829304" description="GH18 domain-containing protein" evidence="5">
    <location>
        <begin position="18"/>
        <end position="291"/>
    </location>
</feature>
<feature type="domain" description="GH18" evidence="6">
    <location>
        <begin position="18"/>
        <end position="291"/>
    </location>
</feature>
<dbReference type="Gene3D" id="3.10.50.10">
    <property type="match status" value="1"/>
</dbReference>
<protein>
    <recommendedName>
        <fullName evidence="6">GH18 domain-containing protein</fullName>
    </recommendedName>
</protein>
<evidence type="ECO:0000259" key="6">
    <source>
        <dbReference type="PROSITE" id="PS51910"/>
    </source>
</evidence>
<dbReference type="Gene3D" id="3.20.20.80">
    <property type="entry name" value="Glycosidases"/>
    <property type="match status" value="1"/>
</dbReference>
<dbReference type="PANTHER" id="PTHR11177:SF360">
    <property type="entry name" value="CHITINASE 4-RELATED"/>
    <property type="match status" value="1"/>
</dbReference>
<dbReference type="GO" id="GO:0008061">
    <property type="term" value="F:chitin binding"/>
    <property type="evidence" value="ECO:0007669"/>
    <property type="project" value="InterPro"/>
</dbReference>
<organism evidence="7 8">
    <name type="scientific">Cloeon dipterum</name>
    <dbReference type="NCBI Taxonomy" id="197152"/>
    <lineage>
        <taxon>Eukaryota</taxon>
        <taxon>Metazoa</taxon>
        <taxon>Ecdysozoa</taxon>
        <taxon>Arthropoda</taxon>
        <taxon>Hexapoda</taxon>
        <taxon>Insecta</taxon>
        <taxon>Pterygota</taxon>
        <taxon>Palaeoptera</taxon>
        <taxon>Ephemeroptera</taxon>
        <taxon>Pisciforma</taxon>
        <taxon>Baetidae</taxon>
        <taxon>Cloeon</taxon>
    </lineage>
</organism>
<gene>
    <name evidence="7" type="ORF">CLODIP_2_CD08338</name>
</gene>
<dbReference type="GO" id="GO:0004568">
    <property type="term" value="F:chitinase activity"/>
    <property type="evidence" value="ECO:0007669"/>
    <property type="project" value="TreeGrafter"/>
</dbReference>
<keyword evidence="1 3" id="KW-0378">Hydrolase</keyword>
<evidence type="ECO:0000256" key="1">
    <source>
        <dbReference type="ARBA" id="ARBA00022801"/>
    </source>
</evidence>
<evidence type="ECO:0000256" key="2">
    <source>
        <dbReference type="ARBA" id="ARBA00023295"/>
    </source>
</evidence>
<dbReference type="InterPro" id="IPR011583">
    <property type="entry name" value="Chitinase_II/V-like_cat"/>
</dbReference>
<keyword evidence="2 3" id="KW-0326">Glycosidase</keyword>
<dbReference type="SMART" id="SM00636">
    <property type="entry name" value="Glyco_18"/>
    <property type="match status" value="1"/>
</dbReference>
<dbReference type="OrthoDB" id="73875at2759"/>
<sequence length="291" mass="31977">MNLYWLVLTVLLQNCSAKRLICYYGSWNAYREGSNEFSIENVPVKLCTHVIYSFLGLGYDGSVEILDPSVDEELDGFNKTLALKKLNKNLKVMIAIGGGSFDQSIFADLISDPELINTTINSIVEFLTVYPFDGVDLDWEFPGEDDRANLVTFVTALKKRFSKMKPKRLLTAAVTADPEVAALGYDMKKLIKSLDWVHVMSYDFHSYEDGETGLNAQLYNKTAGSSVDATVKYWKKNGVPVAKLVVGIPLYAKSYTLTDSSAHGLGDSVDGAGSTGTISESEGKLNFLEAG</sequence>
<evidence type="ECO:0000256" key="4">
    <source>
        <dbReference type="RuleBase" id="RU004453"/>
    </source>
</evidence>
<evidence type="ECO:0000313" key="8">
    <source>
        <dbReference type="Proteomes" id="UP000494165"/>
    </source>
</evidence>
<dbReference type="PANTHER" id="PTHR11177">
    <property type="entry name" value="CHITINASE"/>
    <property type="match status" value="1"/>
</dbReference>
<dbReference type="InterPro" id="IPR050314">
    <property type="entry name" value="Glycosyl_Hydrlase_18"/>
</dbReference>
<dbReference type="GO" id="GO:0006032">
    <property type="term" value="P:chitin catabolic process"/>
    <property type="evidence" value="ECO:0007669"/>
    <property type="project" value="TreeGrafter"/>
</dbReference>
<dbReference type="GO" id="GO:0005576">
    <property type="term" value="C:extracellular region"/>
    <property type="evidence" value="ECO:0007669"/>
    <property type="project" value="TreeGrafter"/>
</dbReference>
<evidence type="ECO:0000256" key="3">
    <source>
        <dbReference type="RuleBase" id="RU000489"/>
    </source>
</evidence>
<dbReference type="InterPro" id="IPR017853">
    <property type="entry name" value="GH"/>
</dbReference>
<feature type="signal peptide" evidence="5">
    <location>
        <begin position="1"/>
        <end position="17"/>
    </location>
</feature>
<accession>A0A8S1CSR6</accession>
<dbReference type="PROSITE" id="PS51910">
    <property type="entry name" value="GH18_2"/>
    <property type="match status" value="1"/>
</dbReference>
<dbReference type="SUPFAM" id="SSF51445">
    <property type="entry name" value="(Trans)glycosidases"/>
    <property type="match status" value="1"/>
</dbReference>
<comment type="caution">
    <text evidence="7">The sequence shown here is derived from an EMBL/GenBank/DDBJ whole genome shotgun (WGS) entry which is preliminary data.</text>
</comment>
<dbReference type="InterPro" id="IPR001223">
    <property type="entry name" value="Glyco_hydro18_cat"/>
</dbReference>
<dbReference type="AlphaFoldDB" id="A0A8S1CSR6"/>
<dbReference type="Proteomes" id="UP000494165">
    <property type="component" value="Unassembled WGS sequence"/>
</dbReference>
<reference evidence="7 8" key="1">
    <citation type="submission" date="2020-04" db="EMBL/GenBank/DDBJ databases">
        <authorList>
            <person name="Alioto T."/>
            <person name="Alioto T."/>
            <person name="Gomez Garrido J."/>
        </authorList>
    </citation>
    <scope>NUCLEOTIDE SEQUENCE [LARGE SCALE GENOMIC DNA]</scope>
</reference>
<dbReference type="GO" id="GO:0005975">
    <property type="term" value="P:carbohydrate metabolic process"/>
    <property type="evidence" value="ECO:0007669"/>
    <property type="project" value="InterPro"/>
</dbReference>
<keyword evidence="5" id="KW-0732">Signal</keyword>
<comment type="similarity">
    <text evidence="4">Belongs to the glycosyl hydrolase 18 family.</text>
</comment>